<dbReference type="PANTHER" id="PTHR35010:SF4">
    <property type="entry name" value="BLL5781 PROTEIN"/>
    <property type="match status" value="1"/>
</dbReference>
<dbReference type="Proteomes" id="UP000077342">
    <property type="component" value="Unassembled WGS sequence"/>
</dbReference>
<dbReference type="EMBL" id="LWCI01000105">
    <property type="protein sequence ID" value="KZS62560.1"/>
    <property type="molecule type" value="Genomic_DNA"/>
</dbReference>
<feature type="domain" description="MmyB-like transcription regulator ligand binding" evidence="1">
    <location>
        <begin position="35"/>
        <end position="169"/>
    </location>
</feature>
<dbReference type="InterPro" id="IPR041413">
    <property type="entry name" value="MLTR_LBD"/>
</dbReference>
<evidence type="ECO:0000313" key="3">
    <source>
        <dbReference type="Proteomes" id="UP000077342"/>
    </source>
</evidence>
<gene>
    <name evidence="2" type="ORF">A4G28_08300</name>
</gene>
<dbReference type="AlphaFoldDB" id="A0A164AJZ9"/>
<sequence>MGLADALKLSDWETHYLFAASGVMLPDPMLDDAEAMRTYIDALLQPNPALVLDVSWRIAAYNREWQRLFKGVWLTPSMHQWLYVSTTSRSIVRNWDEVSQWCVGWMRYGMAVDPDTVAPVVRMLMSITVFRREWQAQVIPVDPATQPWIVHDRDNGCESTIDMQVWRASPMPGALLLGAILDTR</sequence>
<comment type="caution">
    <text evidence="2">The sequence shown here is derived from an EMBL/GenBank/DDBJ whole genome shotgun (WGS) entry which is preliminary data.</text>
</comment>
<proteinExistence type="predicted"/>
<dbReference type="Gene3D" id="3.30.450.180">
    <property type="match status" value="1"/>
</dbReference>
<evidence type="ECO:0000313" key="2">
    <source>
        <dbReference type="EMBL" id="KZS62560.1"/>
    </source>
</evidence>
<dbReference type="Pfam" id="PF17765">
    <property type="entry name" value="MLTR_LBD"/>
    <property type="match status" value="1"/>
</dbReference>
<evidence type="ECO:0000259" key="1">
    <source>
        <dbReference type="Pfam" id="PF17765"/>
    </source>
</evidence>
<keyword evidence="3" id="KW-1185">Reference proteome</keyword>
<name>A0A164AJZ9_9MYCO</name>
<dbReference type="PANTHER" id="PTHR35010">
    <property type="entry name" value="BLL4672 PROTEIN-RELATED"/>
    <property type="match status" value="1"/>
</dbReference>
<reference evidence="3" key="1">
    <citation type="submission" date="2016-04" db="EMBL/GenBank/DDBJ databases">
        <authorList>
            <person name="Strapagiel D."/>
            <person name="Borowka P."/>
            <person name="Marciniak B."/>
            <person name="Bakula Z."/>
            <person name="Van Ingen J."/>
            <person name="Safianowska A."/>
            <person name="Dziadek J."/>
            <person name="Jagielski T."/>
        </authorList>
    </citation>
    <scope>NUCLEOTIDE SEQUENCE [LARGE SCALE GENOMIC DNA]</scope>
    <source>
        <strain evidence="3">1010001458</strain>
    </source>
</reference>
<dbReference type="RefSeq" id="WP_075510619.1">
    <property type="nucleotide sequence ID" value="NZ_CP089224.1"/>
</dbReference>
<accession>A0A164AJZ9</accession>
<protein>
    <recommendedName>
        <fullName evidence="1">MmyB-like transcription regulator ligand binding domain-containing protein</fullName>
    </recommendedName>
</protein>
<organism evidence="2 3">
    <name type="scientific">Mycobacterium ostraviense</name>
    <dbReference type="NCBI Taxonomy" id="2738409"/>
    <lineage>
        <taxon>Bacteria</taxon>
        <taxon>Bacillati</taxon>
        <taxon>Actinomycetota</taxon>
        <taxon>Actinomycetes</taxon>
        <taxon>Mycobacteriales</taxon>
        <taxon>Mycobacteriaceae</taxon>
        <taxon>Mycobacterium</taxon>
    </lineage>
</organism>